<dbReference type="CDD" id="cd05403">
    <property type="entry name" value="NT_KNTase_like"/>
    <property type="match status" value="1"/>
</dbReference>
<dbReference type="InterPro" id="IPR043519">
    <property type="entry name" value="NT_sf"/>
</dbReference>
<evidence type="ECO:0000313" key="4">
    <source>
        <dbReference type="Proteomes" id="UP000011625"/>
    </source>
</evidence>
<proteinExistence type="predicted"/>
<reference evidence="3 4" key="1">
    <citation type="journal article" date="2014" name="PLoS Genet.">
        <title>Phylogenetically driven sequencing of extremely halophilic archaea reveals strategies for static and dynamic osmo-response.</title>
        <authorList>
            <person name="Becker E.A."/>
            <person name="Seitzer P.M."/>
            <person name="Tritt A."/>
            <person name="Larsen D."/>
            <person name="Krusor M."/>
            <person name="Yao A.I."/>
            <person name="Wu D."/>
            <person name="Madern D."/>
            <person name="Eisen J.A."/>
            <person name="Darling A.E."/>
            <person name="Facciotti M.T."/>
        </authorList>
    </citation>
    <scope>NUCLEOTIDE SEQUENCE [LARGE SCALE GENOMIC DNA]</scope>
    <source>
        <strain evidence="3 4">DSM 8989</strain>
    </source>
</reference>
<dbReference type="PANTHER" id="PTHR43449:SF3">
    <property type="entry name" value="POLYMERASE NUCLEOTIDYL TRANSFERASE DOMAIN-CONTAINING PROTEIN"/>
    <property type="match status" value="1"/>
</dbReference>
<dbReference type="GO" id="GO:0016779">
    <property type="term" value="F:nucleotidyltransferase activity"/>
    <property type="evidence" value="ECO:0007669"/>
    <property type="project" value="InterPro"/>
</dbReference>
<dbReference type="InterPro" id="IPR002934">
    <property type="entry name" value="Polymerase_NTP_transf_dom"/>
</dbReference>
<dbReference type="OrthoDB" id="9287at2157"/>
<feature type="region of interest" description="Disordered" evidence="1">
    <location>
        <begin position="113"/>
        <end position="133"/>
    </location>
</feature>
<dbReference type="PATRIC" id="fig|1227456.3.peg.3462"/>
<gene>
    <name evidence="3" type="ORF">C450_17042</name>
</gene>
<evidence type="ECO:0000256" key="1">
    <source>
        <dbReference type="SAM" id="MobiDB-lite"/>
    </source>
</evidence>
<evidence type="ECO:0000313" key="3">
    <source>
        <dbReference type="EMBL" id="EMA49425.1"/>
    </source>
</evidence>
<dbReference type="AlphaFoldDB" id="M0MYE1"/>
<accession>M0MYE1</accession>
<dbReference type="Proteomes" id="UP000011625">
    <property type="component" value="Unassembled WGS sequence"/>
</dbReference>
<name>M0MYE1_9EURY</name>
<feature type="domain" description="Polymerase nucleotidyl transferase" evidence="2">
    <location>
        <begin position="14"/>
        <end position="91"/>
    </location>
</feature>
<sequence>MSEHTVHLDAIRDHLEAVIEDAGITIELGVVFGSRVRGTATEASDTDLLLVAADFAGVPGYRRPAPILERWEHARYGPVDVLCYTPEEYNEFRERDERTLPDRARAEGIVLLSEPNGSEIHADPAETKDARRE</sequence>
<dbReference type="PANTHER" id="PTHR43449">
    <property type="entry name" value="NUCLEOTIDYLTRANSFERASE"/>
    <property type="match status" value="1"/>
</dbReference>
<keyword evidence="4" id="KW-1185">Reference proteome</keyword>
<feature type="compositionally biased region" description="Basic and acidic residues" evidence="1">
    <location>
        <begin position="120"/>
        <end position="133"/>
    </location>
</feature>
<dbReference type="EMBL" id="AOME01000077">
    <property type="protein sequence ID" value="EMA49425.1"/>
    <property type="molecule type" value="Genomic_DNA"/>
</dbReference>
<dbReference type="STRING" id="1227456.C450_17042"/>
<comment type="caution">
    <text evidence="3">The sequence shown here is derived from an EMBL/GenBank/DDBJ whole genome shotgun (WGS) entry which is preliminary data.</text>
</comment>
<dbReference type="Gene3D" id="3.30.460.10">
    <property type="entry name" value="Beta Polymerase, domain 2"/>
    <property type="match status" value="1"/>
</dbReference>
<dbReference type="SUPFAM" id="SSF81301">
    <property type="entry name" value="Nucleotidyltransferase"/>
    <property type="match status" value="1"/>
</dbReference>
<evidence type="ECO:0000259" key="2">
    <source>
        <dbReference type="Pfam" id="PF01909"/>
    </source>
</evidence>
<dbReference type="RefSeq" id="WP_005045430.1">
    <property type="nucleotide sequence ID" value="NZ_AOME01000077.1"/>
</dbReference>
<organism evidence="3 4">
    <name type="scientific">Halococcus salifodinae DSM 8989</name>
    <dbReference type="NCBI Taxonomy" id="1227456"/>
    <lineage>
        <taxon>Archaea</taxon>
        <taxon>Methanobacteriati</taxon>
        <taxon>Methanobacteriota</taxon>
        <taxon>Stenosarchaea group</taxon>
        <taxon>Halobacteria</taxon>
        <taxon>Halobacteriales</taxon>
        <taxon>Halococcaceae</taxon>
        <taxon>Halococcus</taxon>
    </lineage>
</organism>
<protein>
    <recommendedName>
        <fullName evidence="2">Polymerase nucleotidyl transferase domain-containing protein</fullName>
    </recommendedName>
</protein>
<dbReference type="Pfam" id="PF01909">
    <property type="entry name" value="NTP_transf_2"/>
    <property type="match status" value="1"/>
</dbReference>